<dbReference type="Pfam" id="PF00250">
    <property type="entry name" value="Forkhead"/>
    <property type="match status" value="1"/>
</dbReference>
<keyword evidence="2 5" id="KW-0238">DNA-binding</keyword>
<dbReference type="OrthoDB" id="5954824at2759"/>
<dbReference type="InterPro" id="IPR045912">
    <property type="entry name" value="FOXJ2/3-like"/>
</dbReference>
<dbReference type="EMBL" id="KV407456">
    <property type="protein sequence ID" value="KZF24467.1"/>
    <property type="molecule type" value="Genomic_DNA"/>
</dbReference>
<sequence length="443" mass="49961">MSYPSISLGLQSASGYLFGDELSSHSFIDPNSYYATIPAHGQYMGTPPWPPGYGCVPRSVEGIDSSHDGTLDSAIRRPLELLTERYPDFACSPELPYQQSQMFFEPRTIMEGTHLERGRAAFENLQIEEPKDDQYLLGSPEEFRSRSCLDKNDSLPQMGLTPLDQGERNPLDGGEENESDGAATSNDTPYAQLIFRALMETQGHRMVLTDIYDWFEKNTDKAKSTTCKSKTGWKNSIRHNLSMNPAFRKEPLKEPFSDGKKRYIWCLDQHAIDKGQVSPTTRFRKHVATKKATRSGHPSPRRQRPGHKGGKSALTAAKQRRPVNKRERAQENRKNDRADEHAFIYPESNLSALVSSFHSPQLVQDPLHGNIRDSDFKLPSRRPVHHRKPETPPYGLDDIVGCTPTLPEEPLFYDSPDTATRSCSAEYDLRGLSPGSSFLRLFD</sequence>
<dbReference type="GO" id="GO:0005634">
    <property type="term" value="C:nucleus"/>
    <property type="evidence" value="ECO:0007669"/>
    <property type="project" value="UniProtKB-SubCell"/>
</dbReference>
<keyword evidence="4 5" id="KW-0539">Nucleus</keyword>
<evidence type="ECO:0000256" key="6">
    <source>
        <dbReference type="SAM" id="MobiDB-lite"/>
    </source>
</evidence>
<keyword evidence="3" id="KW-0804">Transcription</keyword>
<dbReference type="PANTHER" id="PTHR46078:SF2">
    <property type="entry name" value="FORK-HEAD DOMAIN-CONTAINING PROTEIN"/>
    <property type="match status" value="1"/>
</dbReference>
<dbReference type="Gene3D" id="1.10.10.10">
    <property type="entry name" value="Winged helix-like DNA-binding domain superfamily/Winged helix DNA-binding domain"/>
    <property type="match status" value="1"/>
</dbReference>
<feature type="compositionally biased region" description="Basic residues" evidence="6">
    <location>
        <begin position="379"/>
        <end position="388"/>
    </location>
</feature>
<feature type="compositionally biased region" description="Basic residues" evidence="6">
    <location>
        <begin position="282"/>
        <end position="310"/>
    </location>
</feature>
<dbReference type="SMART" id="SM00339">
    <property type="entry name" value="FH"/>
    <property type="match status" value="1"/>
</dbReference>
<evidence type="ECO:0000256" key="2">
    <source>
        <dbReference type="ARBA" id="ARBA00023125"/>
    </source>
</evidence>
<feature type="region of interest" description="Disordered" evidence="6">
    <location>
        <begin position="375"/>
        <end position="397"/>
    </location>
</feature>
<organism evidence="8 9">
    <name type="scientific">Xylona heveae (strain CBS 132557 / TC161)</name>
    <dbReference type="NCBI Taxonomy" id="1328760"/>
    <lineage>
        <taxon>Eukaryota</taxon>
        <taxon>Fungi</taxon>
        <taxon>Dikarya</taxon>
        <taxon>Ascomycota</taxon>
        <taxon>Pezizomycotina</taxon>
        <taxon>Xylonomycetes</taxon>
        <taxon>Xylonales</taxon>
        <taxon>Xylonaceae</taxon>
        <taxon>Xylona</taxon>
    </lineage>
</organism>
<dbReference type="PROSITE" id="PS50039">
    <property type="entry name" value="FORK_HEAD_3"/>
    <property type="match status" value="1"/>
</dbReference>
<dbReference type="PANTHER" id="PTHR46078">
    <property type="entry name" value="FORKHEAD BOX PROTEIN J2 FAMILY MEMBER"/>
    <property type="match status" value="1"/>
</dbReference>
<feature type="DNA-binding region" description="Fork-head" evidence="5">
    <location>
        <begin position="190"/>
        <end position="286"/>
    </location>
</feature>
<dbReference type="GeneID" id="28900050"/>
<dbReference type="InterPro" id="IPR030456">
    <property type="entry name" value="TF_fork_head_CS_2"/>
</dbReference>
<evidence type="ECO:0000256" key="3">
    <source>
        <dbReference type="ARBA" id="ARBA00023163"/>
    </source>
</evidence>
<keyword evidence="1" id="KW-0805">Transcription regulation</keyword>
<dbReference type="AlphaFoldDB" id="A0A161TET7"/>
<evidence type="ECO:0000259" key="7">
    <source>
        <dbReference type="PROSITE" id="PS50039"/>
    </source>
</evidence>
<dbReference type="RefSeq" id="XP_018190022.1">
    <property type="nucleotide sequence ID" value="XM_018334913.1"/>
</dbReference>
<evidence type="ECO:0000313" key="8">
    <source>
        <dbReference type="EMBL" id="KZF24467.1"/>
    </source>
</evidence>
<dbReference type="InterPro" id="IPR036390">
    <property type="entry name" value="WH_DNA-bd_sf"/>
</dbReference>
<dbReference type="InParanoid" id="A0A161TET7"/>
<dbReference type="PROSITE" id="PS00658">
    <property type="entry name" value="FORK_HEAD_2"/>
    <property type="match status" value="1"/>
</dbReference>
<evidence type="ECO:0000256" key="1">
    <source>
        <dbReference type="ARBA" id="ARBA00023015"/>
    </source>
</evidence>
<evidence type="ECO:0000256" key="5">
    <source>
        <dbReference type="PROSITE-ProRule" id="PRU00089"/>
    </source>
</evidence>
<feature type="region of interest" description="Disordered" evidence="6">
    <location>
        <begin position="276"/>
        <end position="342"/>
    </location>
</feature>
<dbReference type="GO" id="GO:0000978">
    <property type="term" value="F:RNA polymerase II cis-regulatory region sequence-specific DNA binding"/>
    <property type="evidence" value="ECO:0007669"/>
    <property type="project" value="TreeGrafter"/>
</dbReference>
<dbReference type="InterPro" id="IPR036388">
    <property type="entry name" value="WH-like_DNA-bd_sf"/>
</dbReference>
<reference evidence="8 9" key="1">
    <citation type="journal article" date="2016" name="Fungal Biol.">
        <title>The genome of Xylona heveae provides a window into fungal endophytism.</title>
        <authorList>
            <person name="Gazis R."/>
            <person name="Kuo A."/>
            <person name="Riley R."/>
            <person name="LaButti K."/>
            <person name="Lipzen A."/>
            <person name="Lin J."/>
            <person name="Amirebrahimi M."/>
            <person name="Hesse C.N."/>
            <person name="Spatafora J.W."/>
            <person name="Henrissat B."/>
            <person name="Hainaut M."/>
            <person name="Grigoriev I.V."/>
            <person name="Hibbett D.S."/>
        </authorList>
    </citation>
    <scope>NUCLEOTIDE SEQUENCE [LARGE SCALE GENOMIC DNA]</scope>
    <source>
        <strain evidence="8 9">TC161</strain>
    </source>
</reference>
<dbReference type="InterPro" id="IPR001766">
    <property type="entry name" value="Fork_head_dom"/>
</dbReference>
<evidence type="ECO:0000256" key="4">
    <source>
        <dbReference type="ARBA" id="ARBA00023242"/>
    </source>
</evidence>
<dbReference type="GO" id="GO:0000981">
    <property type="term" value="F:DNA-binding transcription factor activity, RNA polymerase II-specific"/>
    <property type="evidence" value="ECO:0007669"/>
    <property type="project" value="TreeGrafter"/>
</dbReference>
<name>A0A161TET7_XYLHT</name>
<feature type="region of interest" description="Disordered" evidence="6">
    <location>
        <begin position="147"/>
        <end position="186"/>
    </location>
</feature>
<dbReference type="Proteomes" id="UP000076632">
    <property type="component" value="Unassembled WGS sequence"/>
</dbReference>
<gene>
    <name evidence="8" type="ORF">L228DRAFT_266800</name>
</gene>
<keyword evidence="9" id="KW-1185">Reference proteome</keyword>
<feature type="domain" description="Fork-head" evidence="7">
    <location>
        <begin position="190"/>
        <end position="286"/>
    </location>
</feature>
<feature type="compositionally biased region" description="Basic and acidic residues" evidence="6">
    <location>
        <begin position="324"/>
        <end position="342"/>
    </location>
</feature>
<dbReference type="SUPFAM" id="SSF46785">
    <property type="entry name" value="Winged helix' DNA-binding domain"/>
    <property type="match status" value="1"/>
</dbReference>
<proteinExistence type="predicted"/>
<comment type="subcellular location">
    <subcellularLocation>
        <location evidence="5">Nucleus</location>
    </subcellularLocation>
</comment>
<evidence type="ECO:0000313" key="9">
    <source>
        <dbReference type="Proteomes" id="UP000076632"/>
    </source>
</evidence>
<dbReference type="STRING" id="1328760.A0A161TET7"/>
<accession>A0A161TET7</accession>
<protein>
    <recommendedName>
        <fullName evidence="7">Fork-head domain-containing protein</fullName>
    </recommendedName>
</protein>